<name>A0A9X1SX34_9ACTN</name>
<feature type="transmembrane region" description="Helical" evidence="1">
    <location>
        <begin position="167"/>
        <end position="185"/>
    </location>
</feature>
<feature type="transmembrane region" description="Helical" evidence="1">
    <location>
        <begin position="624"/>
        <end position="641"/>
    </location>
</feature>
<keyword evidence="3" id="KW-1185">Reference proteome</keyword>
<dbReference type="AlphaFoldDB" id="A0A9X1SX34"/>
<keyword evidence="1" id="KW-0472">Membrane</keyword>
<evidence type="ECO:0000256" key="1">
    <source>
        <dbReference type="SAM" id="Phobius"/>
    </source>
</evidence>
<feature type="transmembrane region" description="Helical" evidence="1">
    <location>
        <begin position="505"/>
        <end position="524"/>
    </location>
</feature>
<feature type="transmembrane region" description="Helical" evidence="1">
    <location>
        <begin position="225"/>
        <end position="248"/>
    </location>
</feature>
<dbReference type="RefSeq" id="WP_231448597.1">
    <property type="nucleotide sequence ID" value="NZ_JAJOMB010000024.1"/>
</dbReference>
<feature type="transmembrane region" description="Helical" evidence="1">
    <location>
        <begin position="337"/>
        <end position="359"/>
    </location>
</feature>
<dbReference type="EMBL" id="JAJOMB010000024">
    <property type="protein sequence ID" value="MCD5315777.1"/>
    <property type="molecule type" value="Genomic_DNA"/>
</dbReference>
<dbReference type="Proteomes" id="UP001138997">
    <property type="component" value="Unassembled WGS sequence"/>
</dbReference>
<feature type="transmembrane region" description="Helical" evidence="1">
    <location>
        <begin position="474"/>
        <end position="493"/>
    </location>
</feature>
<feature type="transmembrane region" description="Helical" evidence="1">
    <location>
        <begin position="536"/>
        <end position="556"/>
    </location>
</feature>
<keyword evidence="1" id="KW-0812">Transmembrane</keyword>
<feature type="transmembrane region" description="Helical" evidence="1">
    <location>
        <begin position="282"/>
        <end position="302"/>
    </location>
</feature>
<proteinExistence type="predicted"/>
<keyword evidence="1" id="KW-1133">Transmembrane helix</keyword>
<evidence type="ECO:0000313" key="3">
    <source>
        <dbReference type="Proteomes" id="UP001138997"/>
    </source>
</evidence>
<protein>
    <submittedName>
        <fullName evidence="2">DUF3533 domain-containing protein</fullName>
    </submittedName>
</protein>
<accession>A0A9X1SX34</accession>
<feature type="transmembrane region" description="Helical" evidence="1">
    <location>
        <begin position="197"/>
        <end position="218"/>
    </location>
</feature>
<sequence length="669" mass="70534">MFLFVIPFLMITMMFATYMGTMHSPHPRDLPVAVIGNGAEAESIKDALSGDAVEARSVPTREAAVDLLRDQEIVAALQPPANSGEPAAILTASAAGASQAATARQLLTPVAVAANWTVVSDEVAPLPDGDQAGISVMFAAMGMMLAGYVPLSIMLQNSPQLLRLRRFLPVMLGWAVATSTIIWLIQGPIVGAIDGHYLVYLGVGLLATSAVGLAQLLFSKILGPLAVLLGMLLWVSFGMPSSNLAMSIHTMPEFFQFLHGVLPLPAAGEALRAALYFDGRGVGAHLAVLGVWIAASIVLILLRERSASGKTAPGAPPLDAELPALAGGPIRSKRFRYATLVAFPLSILVVVVGLMSFAMHKPTPHDIPVVVIGTGAEQTAAGLNAQMDKILDVKVADSVDQAVEDIRAQEIVAAFELPTSAQGPATLYSSSAAGSSQQMMVQAIFGQIAAAQQMQLQTDDVTPLHDSDTMGSNSMYVGMSWIMSGFLLLAVLRGGAPHLRRFRQFLPHLAGWAIGMSVWLWFLFDVLIGAVSAPVGQLIGFGAITIFSVSLATAVFTRLFGIAAIVPVMVVLMMAGVPASGGGLSLYMVPEFFRSLHDVLPLAAAVDIARSLVYFDGVGTGQNLATLGIWAAAGVVLNVLVDQYLERREQAQEGRAEIAEQDQELAARV</sequence>
<gene>
    <name evidence="2" type="ORF">LR394_33260</name>
</gene>
<organism evidence="2 3">
    <name type="scientific">Kineosporia babensis</name>
    <dbReference type="NCBI Taxonomy" id="499548"/>
    <lineage>
        <taxon>Bacteria</taxon>
        <taxon>Bacillati</taxon>
        <taxon>Actinomycetota</taxon>
        <taxon>Actinomycetes</taxon>
        <taxon>Kineosporiales</taxon>
        <taxon>Kineosporiaceae</taxon>
        <taxon>Kineosporia</taxon>
    </lineage>
</organism>
<feature type="transmembrane region" description="Helical" evidence="1">
    <location>
        <begin position="132"/>
        <end position="155"/>
    </location>
</feature>
<reference evidence="2" key="1">
    <citation type="submission" date="2021-11" db="EMBL/GenBank/DDBJ databases">
        <title>Streptomyces corallinus and Kineosporia corallina sp. nov., two new coral-derived marine actinobacteria.</title>
        <authorList>
            <person name="Buangrab K."/>
            <person name="Sutthacheep M."/>
            <person name="Yeemin T."/>
            <person name="Harunari E."/>
            <person name="Igarashi Y."/>
            <person name="Sripreechasak P."/>
            <person name="Kanchanasin P."/>
            <person name="Tanasupawat S."/>
            <person name="Phongsopitanun W."/>
        </authorList>
    </citation>
    <scope>NUCLEOTIDE SEQUENCE</scope>
    <source>
        <strain evidence="2">JCM 31032</strain>
    </source>
</reference>
<comment type="caution">
    <text evidence="2">The sequence shown here is derived from an EMBL/GenBank/DDBJ whole genome shotgun (WGS) entry which is preliminary data.</text>
</comment>
<evidence type="ECO:0000313" key="2">
    <source>
        <dbReference type="EMBL" id="MCD5315777.1"/>
    </source>
</evidence>
<feature type="transmembrane region" description="Helical" evidence="1">
    <location>
        <begin position="563"/>
        <end position="589"/>
    </location>
</feature>